<feature type="domain" description="DUF4476" evidence="2">
    <location>
        <begin position="77"/>
        <end position="140"/>
    </location>
</feature>
<dbReference type="InterPro" id="IPR028011">
    <property type="entry name" value="DUF4476"/>
</dbReference>
<name>A0A9W6ZZU5_9STRA</name>
<dbReference type="AlphaFoldDB" id="A0A9W6ZZU5"/>
<protein>
    <recommendedName>
        <fullName evidence="2">DUF4476 domain-containing protein</fullName>
    </recommendedName>
</protein>
<sequence length="148" mass="15978">MSNEENVGGSSTLIDVGTTVTGVPLESSPVIVEDENKSTARNPSETVPTAATPQLSRTLSANPNPPISGAVLAGLEKELKGKENNEQRLEHLDGVKNRYLFGVEQISLLMDVTPSIKTKMGIVKRLVPRCIDPKNTKAILAQVRRAYE</sequence>
<feature type="region of interest" description="Disordered" evidence="1">
    <location>
        <begin position="1"/>
        <end position="68"/>
    </location>
</feature>
<evidence type="ECO:0000313" key="3">
    <source>
        <dbReference type="EMBL" id="GMH60098.1"/>
    </source>
</evidence>
<gene>
    <name evidence="3" type="ORF">TrST_g8360</name>
</gene>
<evidence type="ECO:0000313" key="4">
    <source>
        <dbReference type="Proteomes" id="UP001165085"/>
    </source>
</evidence>
<accession>A0A9W6ZZU5</accession>
<keyword evidence="4" id="KW-1185">Reference proteome</keyword>
<evidence type="ECO:0000256" key="1">
    <source>
        <dbReference type="SAM" id="MobiDB-lite"/>
    </source>
</evidence>
<dbReference type="Proteomes" id="UP001165085">
    <property type="component" value="Unassembled WGS sequence"/>
</dbReference>
<reference evidence="4" key="1">
    <citation type="journal article" date="2023" name="Commun. Biol.">
        <title>Genome analysis of Parmales, the sister group of diatoms, reveals the evolutionary specialization of diatoms from phago-mixotrophs to photoautotrophs.</title>
        <authorList>
            <person name="Ban H."/>
            <person name="Sato S."/>
            <person name="Yoshikawa S."/>
            <person name="Yamada K."/>
            <person name="Nakamura Y."/>
            <person name="Ichinomiya M."/>
            <person name="Sato N."/>
            <person name="Blanc-Mathieu R."/>
            <person name="Endo H."/>
            <person name="Kuwata A."/>
            <person name="Ogata H."/>
        </authorList>
    </citation>
    <scope>NUCLEOTIDE SEQUENCE [LARGE SCALE GENOMIC DNA]</scope>
    <source>
        <strain evidence="4">NIES 3701</strain>
    </source>
</reference>
<feature type="compositionally biased region" description="Polar residues" evidence="1">
    <location>
        <begin position="1"/>
        <end position="21"/>
    </location>
</feature>
<proteinExistence type="predicted"/>
<evidence type="ECO:0000259" key="2">
    <source>
        <dbReference type="Pfam" id="PF14771"/>
    </source>
</evidence>
<dbReference type="OrthoDB" id="206823at2759"/>
<feature type="compositionally biased region" description="Polar residues" evidence="1">
    <location>
        <begin position="39"/>
        <end position="62"/>
    </location>
</feature>
<organism evidence="3 4">
    <name type="scientific">Triparma strigata</name>
    <dbReference type="NCBI Taxonomy" id="1606541"/>
    <lineage>
        <taxon>Eukaryota</taxon>
        <taxon>Sar</taxon>
        <taxon>Stramenopiles</taxon>
        <taxon>Ochrophyta</taxon>
        <taxon>Bolidophyceae</taxon>
        <taxon>Parmales</taxon>
        <taxon>Triparmaceae</taxon>
        <taxon>Triparma</taxon>
    </lineage>
</organism>
<dbReference type="EMBL" id="BRXY01000063">
    <property type="protein sequence ID" value="GMH60098.1"/>
    <property type="molecule type" value="Genomic_DNA"/>
</dbReference>
<dbReference type="Pfam" id="PF14771">
    <property type="entry name" value="DUF4476"/>
    <property type="match status" value="1"/>
</dbReference>
<comment type="caution">
    <text evidence="3">The sequence shown here is derived from an EMBL/GenBank/DDBJ whole genome shotgun (WGS) entry which is preliminary data.</text>
</comment>